<sequence length="285" mass="32384">MSKAIIQDPTVVNYIIKTLTNTENDYFVGNCEWSDRTRSDVVLEPKSSDLGLPPIIVEIQQTVDKAFMKRAIGYCLQTFKKYNIDPIILIICVNNPDSYIDSRTVTSRISGRYDFPCEPWAADCVILSKESLDKDNVDNSLNPLFALGLFFTGQAFCILNAPFADDPTMQYLYNLALSCEKNRSNNIVLSLLESQNREYEKLLILATTATSSDILVQAIIDAQTQNNNLKRKYSSDPTCYSSNKRTTESDASSTINDDEYIYERGMNFVENFKQTRMQKGYTKMD</sequence>
<protein>
    <submittedName>
        <fullName evidence="2">Uncharacterized protein</fullName>
    </submittedName>
</protein>
<reference evidence="2" key="1">
    <citation type="journal article" date="2020" name="Microb. Genom.">
        <title>Genetic diversity of clinical and environmental Mucorales isolates obtained from an investigation of mucormycosis cases among solid organ transplant recipients.</title>
        <authorList>
            <person name="Nguyen M.H."/>
            <person name="Kaul D."/>
            <person name="Muto C."/>
            <person name="Cheng S.J."/>
            <person name="Richter R.A."/>
            <person name="Bruno V.M."/>
            <person name="Liu G."/>
            <person name="Beyhan S."/>
            <person name="Sundermann A.J."/>
            <person name="Mounaud S."/>
            <person name="Pasculle A.W."/>
            <person name="Nierman W.C."/>
            <person name="Driscoll E."/>
            <person name="Cumbie R."/>
            <person name="Clancy C.J."/>
            <person name="Dupont C.L."/>
        </authorList>
    </citation>
    <scope>NUCLEOTIDE SEQUENCE</scope>
    <source>
        <strain evidence="2">GL11</strain>
    </source>
</reference>
<accession>A0A9P6X1F6</accession>
<dbReference type="EMBL" id="JAANQT010002164">
    <property type="protein sequence ID" value="KAG1303017.1"/>
    <property type="molecule type" value="Genomic_DNA"/>
</dbReference>
<gene>
    <name evidence="2" type="ORF">G6F64_010437</name>
</gene>
<feature type="region of interest" description="Disordered" evidence="1">
    <location>
        <begin position="233"/>
        <end position="252"/>
    </location>
</feature>
<comment type="caution">
    <text evidence="2">The sequence shown here is derived from an EMBL/GenBank/DDBJ whole genome shotgun (WGS) entry which is preliminary data.</text>
</comment>
<organism evidence="2 3">
    <name type="scientific">Rhizopus oryzae</name>
    <name type="common">Mucormycosis agent</name>
    <name type="synonym">Rhizopus arrhizus var. delemar</name>
    <dbReference type="NCBI Taxonomy" id="64495"/>
    <lineage>
        <taxon>Eukaryota</taxon>
        <taxon>Fungi</taxon>
        <taxon>Fungi incertae sedis</taxon>
        <taxon>Mucoromycota</taxon>
        <taxon>Mucoromycotina</taxon>
        <taxon>Mucoromycetes</taxon>
        <taxon>Mucorales</taxon>
        <taxon>Mucorineae</taxon>
        <taxon>Rhizopodaceae</taxon>
        <taxon>Rhizopus</taxon>
    </lineage>
</organism>
<name>A0A9P6X1F6_RHIOR</name>
<feature type="compositionally biased region" description="Polar residues" evidence="1">
    <location>
        <begin position="235"/>
        <end position="252"/>
    </location>
</feature>
<evidence type="ECO:0000256" key="1">
    <source>
        <dbReference type="SAM" id="MobiDB-lite"/>
    </source>
</evidence>
<dbReference type="AlphaFoldDB" id="A0A9P6X1F6"/>
<evidence type="ECO:0000313" key="3">
    <source>
        <dbReference type="Proteomes" id="UP000716291"/>
    </source>
</evidence>
<keyword evidence="3" id="KW-1185">Reference proteome</keyword>
<proteinExistence type="predicted"/>
<dbReference type="OrthoDB" id="2283182at2759"/>
<dbReference type="Proteomes" id="UP000716291">
    <property type="component" value="Unassembled WGS sequence"/>
</dbReference>
<evidence type="ECO:0000313" key="2">
    <source>
        <dbReference type="EMBL" id="KAG1303017.1"/>
    </source>
</evidence>